<feature type="domain" description="CARP motif" evidence="2">
    <location>
        <begin position="538"/>
        <end position="575"/>
    </location>
</feature>
<reference evidence="3" key="1">
    <citation type="submission" date="2020-05" db="EMBL/GenBank/DDBJ databases">
        <title>Phylogenomic resolution of chytrid fungi.</title>
        <authorList>
            <person name="Stajich J.E."/>
            <person name="Amses K."/>
            <person name="Simmons R."/>
            <person name="Seto K."/>
            <person name="Myers J."/>
            <person name="Bonds A."/>
            <person name="Quandt C.A."/>
            <person name="Barry K."/>
            <person name="Liu P."/>
            <person name="Grigoriev I."/>
            <person name="Longcore J.E."/>
            <person name="James T.Y."/>
        </authorList>
    </citation>
    <scope>NUCLEOTIDE SEQUENCE</scope>
    <source>
        <strain evidence="3">JEL0318</strain>
    </source>
</reference>
<comment type="caution">
    <text evidence="3">The sequence shown here is derived from an EMBL/GenBank/DDBJ whole genome shotgun (WGS) entry which is preliminary data.</text>
</comment>
<dbReference type="SMART" id="SM00673">
    <property type="entry name" value="CARP"/>
    <property type="match status" value="1"/>
</dbReference>
<dbReference type="Pfam" id="PF07986">
    <property type="entry name" value="TBCC"/>
    <property type="match status" value="1"/>
</dbReference>
<feature type="region of interest" description="Disordered" evidence="1">
    <location>
        <begin position="60"/>
        <end position="83"/>
    </location>
</feature>
<dbReference type="AlphaFoldDB" id="A0AAD5S9R7"/>
<keyword evidence="4" id="KW-1185">Reference proteome</keyword>
<dbReference type="InterPro" id="IPR016098">
    <property type="entry name" value="CAP/MinC_C"/>
</dbReference>
<evidence type="ECO:0000313" key="4">
    <source>
        <dbReference type="Proteomes" id="UP001212841"/>
    </source>
</evidence>
<gene>
    <name evidence="3" type="ORF">HK097_010539</name>
</gene>
<dbReference type="InterPro" id="IPR006599">
    <property type="entry name" value="CARP_motif"/>
</dbReference>
<feature type="region of interest" description="Disordered" evidence="1">
    <location>
        <begin position="193"/>
        <end position="249"/>
    </location>
</feature>
<evidence type="ECO:0000313" key="3">
    <source>
        <dbReference type="EMBL" id="KAJ3048433.1"/>
    </source>
</evidence>
<organism evidence="3 4">
    <name type="scientific">Rhizophlyctis rosea</name>
    <dbReference type="NCBI Taxonomy" id="64517"/>
    <lineage>
        <taxon>Eukaryota</taxon>
        <taxon>Fungi</taxon>
        <taxon>Fungi incertae sedis</taxon>
        <taxon>Chytridiomycota</taxon>
        <taxon>Chytridiomycota incertae sedis</taxon>
        <taxon>Chytridiomycetes</taxon>
        <taxon>Rhizophlyctidales</taxon>
        <taxon>Rhizophlyctidaceae</taxon>
        <taxon>Rhizophlyctis</taxon>
    </lineage>
</organism>
<evidence type="ECO:0000259" key="2">
    <source>
        <dbReference type="SMART" id="SM00673"/>
    </source>
</evidence>
<accession>A0AAD5S9R7</accession>
<proteinExistence type="predicted"/>
<feature type="compositionally biased region" description="Polar residues" evidence="1">
    <location>
        <begin position="8"/>
        <end position="26"/>
    </location>
</feature>
<feature type="compositionally biased region" description="Low complexity" evidence="1">
    <location>
        <begin position="60"/>
        <end position="78"/>
    </location>
</feature>
<feature type="region of interest" description="Disordered" evidence="1">
    <location>
        <begin position="1"/>
        <end position="29"/>
    </location>
</feature>
<dbReference type="InterPro" id="IPR012945">
    <property type="entry name" value="Tubulin-bd_cofactor_C_dom"/>
</dbReference>
<sequence length="868" mass="95892">MPFYPRSKSLQILSKPTPPSTDSSISLELPTHRSKPSLLTRISTLVTSFLHTNTSTPDIASAAEQSTSSPSSGNGTTTAAPVSGAEVVDMMRVSVWGRTFDPTIAETATKEAATTTTKNAAPSPDVVVNAVAMEEGVVGVTASTTAANLIAETAAPSTITTTTAAATPTPSDDTTPTIMHTVTDMIIPSHTAANASSAIPPSSPPPTSPTTNRSRYNPHLCHLLPRNEPTPQPSKNVPFPPKTKTQPNPHAPLPVYISSLFKSPYPASYEPTPAERVEWDLMDRTFVNLHKTSAIKLPKDQYDQANVAMDVIRTWSESLRKNEEPMDVVATVDAAVCATKNDVKMKERVLPSRVDGKKVHVSPDLEEVGETFKPGAFPMKEPVEKQQEVKTGTKKTSLKKKIVQHVKGLFRKKEVKGWKEGSAQVVRGRENVKPVEEVRDSKEGRKEVNKKLWYFDEGAWRLKSRDKSQGKGANEMMVNSVSAMEPHEGVDEEVEVMEENGKDLPGLAKGGEEVPVEKDLPKPDHEYEYFGVFRIDNFSRCQLFVHDLTHRIIITNCHKTTMYLGPCSGTVEITNCRDHILERSALHPLINSWYDVRDLTSRNDGRANWAVTTMEERMSAEKAGHRDGCPPIHSTIIDMFERADLYIPVTQGVQKRGSGKTPLIRTDVIVYDPKLDSPRLPRTLRAVASHHHVLYSLEFSHPSSHDTAEYLCQFLSLSQIGDEWPIYARDYEKMIDNDFEVERGVVDREWDWCEVDIGKGAYFVSLGNVAGKKEGEEAAETFYIPSDAFLAWCCAALQPLERSTASAISTDEFLTLLLSLPMADSATMQMICDDTLGGITAIDSRRFGVEFFKRRREDAGEGGGGWRL</sequence>
<evidence type="ECO:0000256" key="1">
    <source>
        <dbReference type="SAM" id="MobiDB-lite"/>
    </source>
</evidence>
<dbReference type="Proteomes" id="UP001212841">
    <property type="component" value="Unassembled WGS sequence"/>
</dbReference>
<protein>
    <recommendedName>
        <fullName evidence="2">CARP motif domain-containing protein</fullName>
    </recommendedName>
</protein>
<dbReference type="EMBL" id="JADGJD010000792">
    <property type="protein sequence ID" value="KAJ3048433.1"/>
    <property type="molecule type" value="Genomic_DNA"/>
</dbReference>
<dbReference type="Gene3D" id="2.160.20.70">
    <property type="match status" value="1"/>
</dbReference>
<name>A0AAD5S9R7_9FUNG</name>